<keyword evidence="5" id="KW-1185">Reference proteome</keyword>
<reference evidence="4 5" key="1">
    <citation type="submission" date="2016-03" db="EMBL/GenBank/DDBJ databases">
        <title>Acetic acid bacteria sequencing.</title>
        <authorList>
            <person name="Brandt J."/>
            <person name="Jakob F."/>
            <person name="Vogel R.F."/>
        </authorList>
    </citation>
    <scope>NUCLEOTIDE SEQUENCE [LARGE SCALE GENOMIC DNA]</scope>
    <source>
        <strain evidence="4 5">TMW2.1153</strain>
    </source>
</reference>
<dbReference type="Gene3D" id="1.10.10.1150">
    <property type="entry name" value="Coenzyme PQQ synthesis protein D (PqqD)"/>
    <property type="match status" value="1"/>
</dbReference>
<comment type="subunit">
    <text evidence="2">Monomer. Interacts with PqqE.</text>
</comment>
<dbReference type="eggNOG" id="COG0535">
    <property type="taxonomic scope" value="Bacteria"/>
</dbReference>
<dbReference type="AlphaFoldDB" id="A0A1U9KF93"/>
<evidence type="ECO:0000256" key="3">
    <source>
        <dbReference type="ARBA" id="ARBA00022905"/>
    </source>
</evidence>
<accession>A0A1U9KF93</accession>
<evidence type="ECO:0000313" key="4">
    <source>
        <dbReference type="EMBL" id="AQS84452.1"/>
    </source>
</evidence>
<dbReference type="GO" id="GO:0018189">
    <property type="term" value="P:pyrroloquinoline quinone biosynthetic process"/>
    <property type="evidence" value="ECO:0007669"/>
    <property type="project" value="UniProtKB-UniPathway"/>
</dbReference>
<dbReference type="KEGG" id="aace:A0U92_06320"/>
<dbReference type="Pfam" id="PF05402">
    <property type="entry name" value="PqqD"/>
    <property type="match status" value="1"/>
</dbReference>
<dbReference type="STRING" id="435.A0U92_06320"/>
<protein>
    <submittedName>
        <fullName evidence="4">Pyrroloquinoline quinone biosynthesis protein PqqD</fullName>
    </submittedName>
</protein>
<dbReference type="UniPathway" id="UPA00539"/>
<dbReference type="NCBIfam" id="TIGR03859">
    <property type="entry name" value="PQQ_PqqD"/>
    <property type="match status" value="1"/>
</dbReference>
<evidence type="ECO:0000313" key="5">
    <source>
        <dbReference type="Proteomes" id="UP000188937"/>
    </source>
</evidence>
<dbReference type="Proteomes" id="UP000188937">
    <property type="component" value="Chromosome"/>
</dbReference>
<dbReference type="InterPro" id="IPR022479">
    <property type="entry name" value="PqqD_bac"/>
</dbReference>
<sequence length="98" mass="10679">MTVPSPALSETLVPAFARGTRLQHDKVRDQWIVQAPERAFLADPIAAEILKRVDGATSLQTIIDTLAADFAAPREVISDDVLAMVASLAERQVLIWKA</sequence>
<evidence type="ECO:0000256" key="2">
    <source>
        <dbReference type="ARBA" id="ARBA00011741"/>
    </source>
</evidence>
<evidence type="ECO:0000256" key="1">
    <source>
        <dbReference type="ARBA" id="ARBA00004886"/>
    </source>
</evidence>
<dbReference type="GO" id="GO:0048038">
    <property type="term" value="F:quinone binding"/>
    <property type="evidence" value="ECO:0007669"/>
    <property type="project" value="InterPro"/>
</dbReference>
<comment type="pathway">
    <text evidence="1">Cofactor biosynthesis; pyrroloquinoline quinone biosynthesis.</text>
</comment>
<keyword evidence="3" id="KW-0884">PQQ biosynthesis</keyword>
<proteinExistence type="predicted"/>
<dbReference type="InterPro" id="IPR041881">
    <property type="entry name" value="PqqD_sf"/>
</dbReference>
<dbReference type="InterPro" id="IPR008792">
    <property type="entry name" value="PQQD"/>
</dbReference>
<name>A0A1U9KF93_ACEAC</name>
<organism evidence="4 5">
    <name type="scientific">Acetobacter aceti</name>
    <dbReference type="NCBI Taxonomy" id="435"/>
    <lineage>
        <taxon>Bacteria</taxon>
        <taxon>Pseudomonadati</taxon>
        <taxon>Pseudomonadota</taxon>
        <taxon>Alphaproteobacteria</taxon>
        <taxon>Acetobacterales</taxon>
        <taxon>Acetobacteraceae</taxon>
        <taxon>Acetobacter</taxon>
        <taxon>Acetobacter subgen. Acetobacter</taxon>
    </lineage>
</organism>
<dbReference type="EMBL" id="CP014692">
    <property type="protein sequence ID" value="AQS84452.1"/>
    <property type="molecule type" value="Genomic_DNA"/>
</dbReference>
<gene>
    <name evidence="4" type="ORF">A0U92_06320</name>
</gene>